<gene>
    <name evidence="1" type="ORF">AWC19_08255</name>
</gene>
<proteinExistence type="predicted"/>
<organism evidence="1 2">
    <name type="scientific">Mycobacterium palustre</name>
    <dbReference type="NCBI Taxonomy" id="153971"/>
    <lineage>
        <taxon>Bacteria</taxon>
        <taxon>Bacillati</taxon>
        <taxon>Actinomycetota</taxon>
        <taxon>Actinomycetes</taxon>
        <taxon>Mycobacteriales</taxon>
        <taxon>Mycobacteriaceae</taxon>
        <taxon>Mycobacterium</taxon>
        <taxon>Mycobacterium simiae complex</taxon>
    </lineage>
</organism>
<dbReference type="AlphaFoldDB" id="A0A1X1ZP90"/>
<keyword evidence="2" id="KW-1185">Reference proteome</keyword>
<accession>A0A1X1ZP90</accession>
<comment type="caution">
    <text evidence="1">The sequence shown here is derived from an EMBL/GenBank/DDBJ whole genome shotgun (WGS) entry which is preliminary data.</text>
</comment>
<evidence type="ECO:0000313" key="2">
    <source>
        <dbReference type="Proteomes" id="UP000193529"/>
    </source>
</evidence>
<protein>
    <submittedName>
        <fullName evidence="1">Uncharacterized protein</fullName>
    </submittedName>
</protein>
<evidence type="ECO:0000313" key="1">
    <source>
        <dbReference type="EMBL" id="ORW25170.1"/>
    </source>
</evidence>
<dbReference type="RefSeq" id="WP_085078420.1">
    <property type="nucleotide sequence ID" value="NZ_LQPJ01000099.1"/>
</dbReference>
<reference evidence="1 2" key="1">
    <citation type="submission" date="2016-01" db="EMBL/GenBank/DDBJ databases">
        <title>The new phylogeny of the genus Mycobacterium.</title>
        <authorList>
            <person name="Tarcisio F."/>
            <person name="Conor M."/>
            <person name="Antonella G."/>
            <person name="Elisabetta G."/>
            <person name="Giulia F.S."/>
            <person name="Sara T."/>
            <person name="Anna F."/>
            <person name="Clotilde B."/>
            <person name="Roberto B."/>
            <person name="Veronica D.S."/>
            <person name="Fabio R."/>
            <person name="Monica P."/>
            <person name="Olivier J."/>
            <person name="Enrico T."/>
            <person name="Nicola S."/>
        </authorList>
    </citation>
    <scope>NUCLEOTIDE SEQUENCE [LARGE SCALE GENOMIC DNA]</scope>
    <source>
        <strain evidence="1 2">DSM 44572</strain>
    </source>
</reference>
<name>A0A1X1ZP90_9MYCO</name>
<dbReference type="EMBL" id="LQPJ01000099">
    <property type="protein sequence ID" value="ORW25170.1"/>
    <property type="molecule type" value="Genomic_DNA"/>
</dbReference>
<dbReference type="Proteomes" id="UP000193529">
    <property type="component" value="Unassembled WGS sequence"/>
</dbReference>
<sequence>MTEVYFEQLEDDWWEVSFDYGPEVVAFLKTVPKAHRNWMPRRKVWEVSPRYAVPVVQGLEKLGCEVFGIRLARADEASSGEGRSTR</sequence>